<reference evidence="1 2" key="1">
    <citation type="submission" date="2015-11" db="EMBL/GenBank/DDBJ databases">
        <authorList>
            <consortium name="Pathogen Informatics"/>
        </authorList>
    </citation>
    <scope>NUCLEOTIDE SEQUENCE [LARGE SCALE GENOMIC DNA]</scope>
    <source>
        <strain evidence="1 2">006A-0059</strain>
    </source>
</reference>
<dbReference type="AlphaFoldDB" id="A0A0S4RA26"/>
<dbReference type="Proteomes" id="UP000052237">
    <property type="component" value="Unassembled WGS sequence"/>
</dbReference>
<dbReference type="EMBL" id="FAVB01000001">
    <property type="protein sequence ID" value="CUU70936.1"/>
    <property type="molecule type" value="Genomic_DNA"/>
</dbReference>
<dbReference type="InterPro" id="IPR036388">
    <property type="entry name" value="WH-like_DNA-bd_sf"/>
</dbReference>
<evidence type="ECO:0000313" key="1">
    <source>
        <dbReference type="EMBL" id="CUU70936.1"/>
    </source>
</evidence>
<accession>A0A0S4RA26</accession>
<sequence length="110" mass="12760">MKEKLQEVINLLNKLDTIRPPDNSQGAVRAHSIKLYVLLLTIAKYEGETQIFYAEMLGWTKANTSIHAGYLFKNGLISKAFDDRDMRKQSRRLYITPKGKEFIEEILKKD</sequence>
<gene>
    <name evidence="1" type="ORF">ERS686654_00290</name>
</gene>
<protein>
    <submittedName>
        <fullName evidence="1">Uncharacterized protein</fullName>
    </submittedName>
</protein>
<dbReference type="SUPFAM" id="SSF46785">
    <property type="entry name" value="Winged helix' DNA-binding domain"/>
    <property type="match status" value="1"/>
</dbReference>
<proteinExistence type="predicted"/>
<dbReference type="RefSeq" id="WP_059434914.1">
    <property type="nucleotide sequence ID" value="NZ_FAVB01000001.1"/>
</dbReference>
<dbReference type="InterPro" id="IPR036390">
    <property type="entry name" value="WH_DNA-bd_sf"/>
</dbReference>
<evidence type="ECO:0000313" key="2">
    <source>
        <dbReference type="Proteomes" id="UP000052237"/>
    </source>
</evidence>
<name>A0A0S4RA26_CAMHY</name>
<organism evidence="1 2">
    <name type="scientific">Campylobacter hyointestinalis subsp. hyointestinalis</name>
    <dbReference type="NCBI Taxonomy" id="91352"/>
    <lineage>
        <taxon>Bacteria</taxon>
        <taxon>Pseudomonadati</taxon>
        <taxon>Campylobacterota</taxon>
        <taxon>Epsilonproteobacteria</taxon>
        <taxon>Campylobacterales</taxon>
        <taxon>Campylobacteraceae</taxon>
        <taxon>Campylobacter</taxon>
    </lineage>
</organism>
<comment type="caution">
    <text evidence="1">The sequence shown here is derived from an EMBL/GenBank/DDBJ whole genome shotgun (WGS) entry which is preliminary data.</text>
</comment>
<keyword evidence="2" id="KW-1185">Reference proteome</keyword>
<dbReference type="Gene3D" id="1.10.10.10">
    <property type="entry name" value="Winged helix-like DNA-binding domain superfamily/Winged helix DNA-binding domain"/>
    <property type="match status" value="1"/>
</dbReference>